<keyword evidence="5" id="KW-1185">Reference proteome</keyword>
<evidence type="ECO:0000256" key="1">
    <source>
        <dbReference type="ARBA" id="ARBA00022679"/>
    </source>
</evidence>
<feature type="domain" description="Carbohydrate kinase PfkB" evidence="3">
    <location>
        <begin position="63"/>
        <end position="357"/>
    </location>
</feature>
<dbReference type="CDD" id="cd01941">
    <property type="entry name" value="YeiC_kinase_like"/>
    <property type="match status" value="1"/>
</dbReference>
<name>A0A923HGA4_9BURK</name>
<dbReference type="Gene3D" id="1.10.10.10">
    <property type="entry name" value="Winged helix-like DNA-binding domain superfamily/Winged helix DNA-binding domain"/>
    <property type="match status" value="1"/>
</dbReference>
<reference evidence="4" key="1">
    <citation type="submission" date="2020-08" db="EMBL/GenBank/DDBJ databases">
        <title>Novel species isolated from subtropical streams in China.</title>
        <authorList>
            <person name="Lu H."/>
        </authorList>
    </citation>
    <scope>NUCLEOTIDE SEQUENCE</scope>
    <source>
        <strain evidence="4">KACC 12607</strain>
    </source>
</reference>
<accession>A0A923HGA4</accession>
<dbReference type="Pfam" id="PF00294">
    <property type="entry name" value="PfkB"/>
    <property type="match status" value="1"/>
</dbReference>
<keyword evidence="2 4" id="KW-0418">Kinase</keyword>
<dbReference type="PANTHER" id="PTHR10584">
    <property type="entry name" value="SUGAR KINASE"/>
    <property type="match status" value="1"/>
</dbReference>
<evidence type="ECO:0000313" key="5">
    <source>
        <dbReference type="Proteomes" id="UP000634011"/>
    </source>
</evidence>
<dbReference type="Gene3D" id="3.40.1190.20">
    <property type="match status" value="1"/>
</dbReference>
<evidence type="ECO:0000259" key="3">
    <source>
        <dbReference type="Pfam" id="PF00294"/>
    </source>
</evidence>
<dbReference type="InterPro" id="IPR036388">
    <property type="entry name" value="WH-like_DNA-bd_sf"/>
</dbReference>
<dbReference type="Pfam" id="PF13412">
    <property type="entry name" value="HTH_24"/>
    <property type="match status" value="1"/>
</dbReference>
<organism evidence="4 5">
    <name type="scientific">Undibacterium jejuense</name>
    <dbReference type="NCBI Taxonomy" id="1344949"/>
    <lineage>
        <taxon>Bacteria</taxon>
        <taxon>Pseudomonadati</taxon>
        <taxon>Pseudomonadota</taxon>
        <taxon>Betaproteobacteria</taxon>
        <taxon>Burkholderiales</taxon>
        <taxon>Oxalobacteraceae</taxon>
        <taxon>Undibacterium</taxon>
    </lineage>
</organism>
<dbReference type="SUPFAM" id="SSF53613">
    <property type="entry name" value="Ribokinase-like"/>
    <property type="match status" value="1"/>
</dbReference>
<dbReference type="RefSeq" id="WP_186911020.1">
    <property type="nucleotide sequence ID" value="NZ_JACOFV010000002.1"/>
</dbReference>
<comment type="caution">
    <text evidence="4">The sequence shown here is derived from an EMBL/GenBank/DDBJ whole genome shotgun (WGS) entry which is preliminary data.</text>
</comment>
<sequence>MNKTISKRDLLFELIRANPYISQQELAQQLQLSRSAVAGYVANLTKDGRILGRAYVLPDGRPIICIGGANIDRKLRSKAPLQMGTSNPVSQDESFGGVARNIAENLARLGSSVRLLCAVGDDGAGQSLLAQADSVGIDVSASLQVKGELSGSYTALLSDTGDLVLAMAHMELCEALTPAFLLSRQQQRANAVLTVVDMNLPSDSIQLLIDEAKQNQHPLVIVAVSQPKMARLPEQLSGIRLLILNQGELEQRSGRVFAHHEEIIQAGRHLQSQGVQDVIVTLGAEGVLFSNSLHRDDWTFCKAEDVGAAEVADVTGAGDAFTAGVCWSLNEVADDIFLACQRGLKMAAITVRTTTTVAQTLHPSLFNEETSCNPI</sequence>
<proteinExistence type="predicted"/>
<evidence type="ECO:0000256" key="2">
    <source>
        <dbReference type="ARBA" id="ARBA00022777"/>
    </source>
</evidence>
<dbReference type="Proteomes" id="UP000634011">
    <property type="component" value="Unassembled WGS sequence"/>
</dbReference>
<dbReference type="PROSITE" id="PS00583">
    <property type="entry name" value="PFKB_KINASES_1"/>
    <property type="match status" value="1"/>
</dbReference>
<dbReference type="GO" id="GO:0016301">
    <property type="term" value="F:kinase activity"/>
    <property type="evidence" value="ECO:0007669"/>
    <property type="project" value="UniProtKB-KW"/>
</dbReference>
<gene>
    <name evidence="4" type="ORF">H8K32_03110</name>
</gene>
<dbReference type="PANTHER" id="PTHR10584:SF166">
    <property type="entry name" value="RIBOKINASE"/>
    <property type="match status" value="1"/>
</dbReference>
<protein>
    <submittedName>
        <fullName evidence="4">Carbohydrate kinase family protein</fullName>
    </submittedName>
</protein>
<dbReference type="InterPro" id="IPR002173">
    <property type="entry name" value="Carboh/pur_kinase_PfkB_CS"/>
</dbReference>
<evidence type="ECO:0000313" key="4">
    <source>
        <dbReference type="EMBL" id="MBC3861077.1"/>
    </source>
</evidence>
<dbReference type="EMBL" id="JACOFV010000002">
    <property type="protein sequence ID" value="MBC3861077.1"/>
    <property type="molecule type" value="Genomic_DNA"/>
</dbReference>
<keyword evidence="1" id="KW-0808">Transferase</keyword>
<dbReference type="AlphaFoldDB" id="A0A923HGA4"/>
<dbReference type="SUPFAM" id="SSF46785">
    <property type="entry name" value="Winged helix' DNA-binding domain"/>
    <property type="match status" value="1"/>
</dbReference>
<dbReference type="InterPro" id="IPR029056">
    <property type="entry name" value="Ribokinase-like"/>
</dbReference>
<dbReference type="InterPro" id="IPR036390">
    <property type="entry name" value="WH_DNA-bd_sf"/>
</dbReference>
<dbReference type="InterPro" id="IPR011611">
    <property type="entry name" value="PfkB_dom"/>
</dbReference>